<dbReference type="RefSeq" id="WP_096816365.1">
    <property type="nucleotide sequence ID" value="NZ_JXKC01000007.1"/>
</dbReference>
<dbReference type="EMBL" id="JXKC01000007">
    <property type="protein sequence ID" value="PCS18062.1"/>
    <property type="molecule type" value="Genomic_DNA"/>
</dbReference>
<dbReference type="InterPro" id="IPR009241">
    <property type="entry name" value="HigB-like"/>
</dbReference>
<accession>A0A2A5SSC9</accession>
<evidence type="ECO:0000313" key="2">
    <source>
        <dbReference type="Proteomes" id="UP000218711"/>
    </source>
</evidence>
<comment type="caution">
    <text evidence="1">The sequence shown here is derived from an EMBL/GenBank/DDBJ whole genome shotgun (WGS) entry which is preliminary data.</text>
</comment>
<organism evidence="1 2">
    <name type="scientific">Lactococcus cremoris subsp. tructae</name>
    <dbReference type="NCBI Taxonomy" id="542833"/>
    <lineage>
        <taxon>Bacteria</taxon>
        <taxon>Bacillati</taxon>
        <taxon>Bacillota</taxon>
        <taxon>Bacilli</taxon>
        <taxon>Lactobacillales</taxon>
        <taxon>Streptococcaceae</taxon>
        <taxon>Lactococcus</taxon>
    </lineage>
</organism>
<reference evidence="1 2" key="1">
    <citation type="submission" date="2014-12" db="EMBL/GenBank/DDBJ databases">
        <title>Draft genome sequences of 10 type strains of Lactococcus.</title>
        <authorList>
            <person name="Sun Z."/>
            <person name="Zhong Z."/>
            <person name="Liu W."/>
            <person name="Zhang W."/>
            <person name="Zhang H."/>
        </authorList>
    </citation>
    <scope>NUCLEOTIDE SEQUENCE [LARGE SCALE GENOMIC DNA]</scope>
    <source>
        <strain evidence="1 2">DSM 21502</strain>
    </source>
</reference>
<evidence type="ECO:0000313" key="1">
    <source>
        <dbReference type="EMBL" id="PCS18062.1"/>
    </source>
</evidence>
<dbReference type="Proteomes" id="UP000218711">
    <property type="component" value="Unassembled WGS sequence"/>
</dbReference>
<evidence type="ECO:0008006" key="3">
    <source>
        <dbReference type="Google" id="ProtNLM"/>
    </source>
</evidence>
<gene>
    <name evidence="1" type="ORF">RU92_GL002367</name>
</gene>
<protein>
    <recommendedName>
        <fullName evidence="3">Type II toxin-antitoxin system RelE/ParE family toxin</fullName>
    </recommendedName>
</protein>
<sequence>MKDDPKFEIYQDENGHSEFIEFLDGLPTKDSDKLVAVIKNIEDLGLLTGIRKEWVKRLDKDIFEIRSKMSSNIQRALYFQKVGSSYIITHGFTKKTQKTPSGEIAKAHRILDKWREENAKH</sequence>
<proteinExistence type="predicted"/>
<dbReference type="Pfam" id="PF05973">
    <property type="entry name" value="Gp49"/>
    <property type="match status" value="1"/>
</dbReference>
<dbReference type="AlphaFoldDB" id="A0A2A5SSC9"/>
<name>A0A2A5SSC9_LACLC</name>